<dbReference type="AlphaFoldDB" id="D2V9G6"/>
<reference evidence="2 3" key="1">
    <citation type="journal article" date="2010" name="Cell">
        <title>The genome of Naegleria gruberi illuminates early eukaryotic versatility.</title>
        <authorList>
            <person name="Fritz-Laylin L.K."/>
            <person name="Prochnik S.E."/>
            <person name="Ginger M.L."/>
            <person name="Dacks J.B."/>
            <person name="Carpenter M.L."/>
            <person name="Field M.C."/>
            <person name="Kuo A."/>
            <person name="Paredez A."/>
            <person name="Chapman J."/>
            <person name="Pham J."/>
            <person name="Shu S."/>
            <person name="Neupane R."/>
            <person name="Cipriano M."/>
            <person name="Mancuso J."/>
            <person name="Tu H."/>
            <person name="Salamov A."/>
            <person name="Lindquist E."/>
            <person name="Shapiro H."/>
            <person name="Lucas S."/>
            <person name="Grigoriev I.V."/>
            <person name="Cande W.Z."/>
            <person name="Fulton C."/>
            <person name="Rokhsar D.S."/>
            <person name="Dawson S.C."/>
        </authorList>
    </citation>
    <scope>NUCLEOTIDE SEQUENCE [LARGE SCALE GENOMIC DNA]</scope>
    <source>
        <strain evidence="2 3">NEG-M</strain>
    </source>
</reference>
<dbReference type="Proteomes" id="UP000006671">
    <property type="component" value="Unassembled WGS sequence"/>
</dbReference>
<dbReference type="RefSeq" id="XP_002679333.1">
    <property type="nucleotide sequence ID" value="XM_002679287.1"/>
</dbReference>
<dbReference type="VEuPathDB" id="AmoebaDB:NAEGRDRAFT_65434"/>
<feature type="transmembrane region" description="Helical" evidence="1">
    <location>
        <begin position="465"/>
        <end position="486"/>
    </location>
</feature>
<dbReference type="EMBL" id="GG738858">
    <property type="protein sequence ID" value="EFC46589.1"/>
    <property type="molecule type" value="Genomic_DNA"/>
</dbReference>
<proteinExistence type="predicted"/>
<evidence type="ECO:0000313" key="2">
    <source>
        <dbReference type="EMBL" id="EFC46589.1"/>
    </source>
</evidence>
<feature type="transmembrane region" description="Helical" evidence="1">
    <location>
        <begin position="535"/>
        <end position="561"/>
    </location>
</feature>
<dbReference type="InParanoid" id="D2V9G6"/>
<keyword evidence="1" id="KW-0812">Transmembrane</keyword>
<keyword evidence="1" id="KW-0472">Membrane</keyword>
<dbReference type="KEGG" id="ngr:NAEGRDRAFT_65434"/>
<sequence>MFNVQKVRNDSIFLLVVIIVALYISEISSNGVSCFASTFESEMISQNLQQQDDALNNTVSPSSCPYMIYGKHWRKYLYAPDSKNHYSTSVLDRLTNIYIPLYNQSEWTIRFKEQPNPLSCPALYQQIPDGPMLSLFDPDEDASYQHGEKTYVCDQLDFKDNLGDVCDQLLCFSQGEKEKLFNQEKKFGINLTELIPTSLDDIKQDEFFGKRLTLYFVSRYIESIESRKLIPQEDDFISDEYNALLNQMIPSFNHNFSFGFELVDVFSACRACRDYRKDPVIENRDICMTIDYPFSCESSEATEEDLEGVPMSSIGKIVTYNMAGDYSFFLTGYSLCFCPSRATLLEQGSDVNVTQSDSIIRIATKCDYYNDLWYPAYESGVLRKIYLAFELLVFLIAALLICIPLTVQGIMELILKISKSNIEIPKLHKAFRKRGPKQINKVLRKGVYFYKNNASSAIGKSWMRILFNIRFISAITLVWGSISFLVENALFLDTGFSIHSIHLIVNGYAGYYSSLLFVLALWIDTMIRVEKNSHNISLAIVIPLSVIMVFILVSSLVFVSFELSIHLFYGIMIFYACTTFMFVMIMLLLVIYGAKIFIRLKVPLFQFKRLTLSQTGFWISTRFFSYFLHDVLSICFTGLGFAVSYALYPSNKVVVESYNCVIYLLLCMICVGKRIKRYLKERELVILRQVFVNNSFQANVQPYEHIDISDMIQQQPITSSIENEHPSEGFAYDEVSYSRLE</sequence>
<dbReference type="GeneID" id="8859827"/>
<keyword evidence="3" id="KW-1185">Reference proteome</keyword>
<feature type="transmembrane region" description="Helical" evidence="1">
    <location>
        <begin position="385"/>
        <end position="407"/>
    </location>
</feature>
<feature type="transmembrane region" description="Helical" evidence="1">
    <location>
        <begin position="623"/>
        <end position="647"/>
    </location>
</feature>
<gene>
    <name evidence="2" type="ORF">NAEGRDRAFT_65434</name>
</gene>
<feature type="transmembrane region" description="Helical" evidence="1">
    <location>
        <begin position="653"/>
        <end position="672"/>
    </location>
</feature>
<feature type="transmembrane region" description="Helical" evidence="1">
    <location>
        <begin position="498"/>
        <end position="523"/>
    </location>
</feature>
<evidence type="ECO:0000313" key="3">
    <source>
        <dbReference type="Proteomes" id="UP000006671"/>
    </source>
</evidence>
<evidence type="ECO:0000256" key="1">
    <source>
        <dbReference type="SAM" id="Phobius"/>
    </source>
</evidence>
<protein>
    <submittedName>
        <fullName evidence="2">Predicted protein</fullName>
    </submittedName>
</protein>
<keyword evidence="1" id="KW-1133">Transmembrane helix</keyword>
<organism evidence="3">
    <name type="scientific">Naegleria gruberi</name>
    <name type="common">Amoeba</name>
    <dbReference type="NCBI Taxonomy" id="5762"/>
    <lineage>
        <taxon>Eukaryota</taxon>
        <taxon>Discoba</taxon>
        <taxon>Heterolobosea</taxon>
        <taxon>Tetramitia</taxon>
        <taxon>Eutetramitia</taxon>
        <taxon>Vahlkampfiidae</taxon>
        <taxon>Naegleria</taxon>
    </lineage>
</organism>
<name>D2V9G6_NAEGR</name>
<accession>D2V9G6</accession>
<feature type="transmembrane region" description="Helical" evidence="1">
    <location>
        <begin position="567"/>
        <end position="592"/>
    </location>
</feature>